<dbReference type="InterPro" id="IPR010652">
    <property type="entry name" value="DUF1232"/>
</dbReference>
<accession>A0A364XZI5</accession>
<dbReference type="Pfam" id="PF06803">
    <property type="entry name" value="DUF1232"/>
    <property type="match status" value="1"/>
</dbReference>
<dbReference type="RefSeq" id="WP_112748604.1">
    <property type="nucleotide sequence ID" value="NZ_QMFY01000011.1"/>
</dbReference>
<evidence type="ECO:0000256" key="2">
    <source>
        <dbReference type="ARBA" id="ARBA00022692"/>
    </source>
</evidence>
<dbReference type="OrthoDB" id="9800034at2"/>
<comment type="caution">
    <text evidence="6">The sequence shown here is derived from an EMBL/GenBank/DDBJ whole genome shotgun (WGS) entry which is preliminary data.</text>
</comment>
<dbReference type="GO" id="GO:0012505">
    <property type="term" value="C:endomembrane system"/>
    <property type="evidence" value="ECO:0007669"/>
    <property type="project" value="UniProtKB-SubCell"/>
</dbReference>
<keyword evidence="7" id="KW-1185">Reference proteome</keyword>
<keyword evidence="2" id="KW-0812">Transmembrane</keyword>
<keyword evidence="3" id="KW-1133">Transmembrane helix</keyword>
<feature type="domain" description="DUF1232" evidence="5">
    <location>
        <begin position="75"/>
        <end position="110"/>
    </location>
</feature>
<evidence type="ECO:0000313" key="7">
    <source>
        <dbReference type="Proteomes" id="UP000251889"/>
    </source>
</evidence>
<name>A0A364XZI5_9BACT</name>
<proteinExistence type="predicted"/>
<dbReference type="EMBL" id="QMFY01000011">
    <property type="protein sequence ID" value="RAV99415.1"/>
    <property type="molecule type" value="Genomic_DNA"/>
</dbReference>
<organism evidence="6 7">
    <name type="scientific">Pseudochryseolinea flava</name>
    <dbReference type="NCBI Taxonomy" id="2059302"/>
    <lineage>
        <taxon>Bacteria</taxon>
        <taxon>Pseudomonadati</taxon>
        <taxon>Bacteroidota</taxon>
        <taxon>Cytophagia</taxon>
        <taxon>Cytophagales</taxon>
        <taxon>Fulvivirgaceae</taxon>
        <taxon>Pseudochryseolinea</taxon>
    </lineage>
</organism>
<gene>
    <name evidence="6" type="ORF">DQQ10_19535</name>
</gene>
<dbReference type="Proteomes" id="UP000251889">
    <property type="component" value="Unassembled WGS sequence"/>
</dbReference>
<keyword evidence="4" id="KW-0472">Membrane</keyword>
<sequence>MGSNNPFFKIALNKASKWLGKPGRVLKLVVDLSQKIRSVNWKEVKGGELKEMFFTMGRMLKAYATGKYREVPWKALLLIAAAVIYFVNPIDLIPDWIPGLGITDDLGILTTVYKSVSDEVQKFVAWEKANQISIEAL</sequence>
<protein>
    <recommendedName>
        <fullName evidence="5">DUF1232 domain-containing protein</fullName>
    </recommendedName>
</protein>
<evidence type="ECO:0000256" key="4">
    <source>
        <dbReference type="ARBA" id="ARBA00023136"/>
    </source>
</evidence>
<evidence type="ECO:0000313" key="6">
    <source>
        <dbReference type="EMBL" id="RAV99415.1"/>
    </source>
</evidence>
<evidence type="ECO:0000256" key="3">
    <source>
        <dbReference type="ARBA" id="ARBA00022989"/>
    </source>
</evidence>
<reference evidence="6 7" key="1">
    <citation type="submission" date="2018-06" db="EMBL/GenBank/DDBJ databases">
        <title>Chryseolinea flavus sp. nov., a member of the phylum Bacteroidetes isolated from soil.</title>
        <authorList>
            <person name="Li Y."/>
            <person name="Wang J."/>
        </authorList>
    </citation>
    <scope>NUCLEOTIDE SEQUENCE [LARGE SCALE GENOMIC DNA]</scope>
    <source>
        <strain evidence="6 7">SDU1-6</strain>
    </source>
</reference>
<comment type="subcellular location">
    <subcellularLocation>
        <location evidence="1">Endomembrane system</location>
        <topology evidence="1">Multi-pass membrane protein</topology>
    </subcellularLocation>
</comment>
<evidence type="ECO:0000259" key="5">
    <source>
        <dbReference type="Pfam" id="PF06803"/>
    </source>
</evidence>
<dbReference type="AlphaFoldDB" id="A0A364XZI5"/>
<evidence type="ECO:0000256" key="1">
    <source>
        <dbReference type="ARBA" id="ARBA00004127"/>
    </source>
</evidence>